<keyword evidence="3" id="KW-1185">Reference proteome</keyword>
<proteinExistence type="predicted"/>
<dbReference type="Proteomes" id="UP000647133">
    <property type="component" value="Unassembled WGS sequence"/>
</dbReference>
<accession>A0ABR9AFC0</accession>
<comment type="caution">
    <text evidence="2">The sequence shown here is derived from an EMBL/GenBank/DDBJ whole genome shotgun (WGS) entry which is preliminary data.</text>
</comment>
<organism evidence="2 3">
    <name type="scientific">Echinicola arenosa</name>
    <dbReference type="NCBI Taxonomy" id="2774144"/>
    <lineage>
        <taxon>Bacteria</taxon>
        <taxon>Pseudomonadati</taxon>
        <taxon>Bacteroidota</taxon>
        <taxon>Cytophagia</taxon>
        <taxon>Cytophagales</taxon>
        <taxon>Cyclobacteriaceae</taxon>
        <taxon>Echinicola</taxon>
    </lineage>
</organism>
<protein>
    <submittedName>
        <fullName evidence="2">Uncharacterized protein</fullName>
    </submittedName>
</protein>
<sequence length="146" mass="16739">MSVIIDRIGEFAKYTHRSIRQIELQIGAANGTLSKAIGKDKDVYTKWISSFIIHFPEVSPAWLLTGKGEMLLSQNQLPIDKPTHPVDEPLEIYQSKLLEQHQEVINSLKQVIEALRGQLVEKENVVQLKNRIIQDLEEEVKRIKSQ</sequence>
<dbReference type="EMBL" id="JACYTQ010000001">
    <property type="protein sequence ID" value="MBD8487119.1"/>
    <property type="molecule type" value="Genomic_DNA"/>
</dbReference>
<reference evidence="2 3" key="1">
    <citation type="submission" date="2020-09" db="EMBL/GenBank/DDBJ databases">
        <title>Echinicola sp. CAU 1574 isolated from sand of Sido Beach.</title>
        <authorList>
            <person name="Kim W."/>
        </authorList>
    </citation>
    <scope>NUCLEOTIDE SEQUENCE [LARGE SCALE GENOMIC DNA]</scope>
    <source>
        <strain evidence="2 3">CAU 1574</strain>
    </source>
</reference>
<keyword evidence="1" id="KW-0175">Coiled coil</keyword>
<evidence type="ECO:0000313" key="3">
    <source>
        <dbReference type="Proteomes" id="UP000647133"/>
    </source>
</evidence>
<gene>
    <name evidence="2" type="ORF">IFO69_00025</name>
</gene>
<evidence type="ECO:0000313" key="2">
    <source>
        <dbReference type="EMBL" id="MBD8487119.1"/>
    </source>
</evidence>
<dbReference type="RefSeq" id="WP_192006910.1">
    <property type="nucleotide sequence ID" value="NZ_JACYTQ010000001.1"/>
</dbReference>
<evidence type="ECO:0000256" key="1">
    <source>
        <dbReference type="SAM" id="Coils"/>
    </source>
</evidence>
<dbReference type="InterPro" id="IPR010982">
    <property type="entry name" value="Lambda_DNA-bd_dom_sf"/>
</dbReference>
<dbReference type="Gene3D" id="1.10.260.40">
    <property type="entry name" value="lambda repressor-like DNA-binding domains"/>
    <property type="match status" value="1"/>
</dbReference>
<name>A0ABR9AFC0_9BACT</name>
<feature type="coiled-coil region" evidence="1">
    <location>
        <begin position="98"/>
        <end position="146"/>
    </location>
</feature>